<dbReference type="STRING" id="1297750.SAMN05444405_1048"/>
<evidence type="ECO:0000256" key="3">
    <source>
        <dbReference type="ARBA" id="ARBA00022801"/>
    </source>
</evidence>
<dbReference type="PANTHER" id="PTHR33307:SF11">
    <property type="entry name" value="ALPHA-L-RHAMNOSIDASE"/>
    <property type="match status" value="1"/>
</dbReference>
<evidence type="ECO:0000313" key="8">
    <source>
        <dbReference type="EMBL" id="SHE91560.1"/>
    </source>
</evidence>
<dbReference type="SUPFAM" id="SSF48208">
    <property type="entry name" value="Six-hairpin glycosidases"/>
    <property type="match status" value="1"/>
</dbReference>
<dbReference type="Pfam" id="PF17390">
    <property type="entry name" value="Bac_rhamnosid_C"/>
    <property type="match status" value="1"/>
</dbReference>
<evidence type="ECO:0000259" key="6">
    <source>
        <dbReference type="Pfam" id="PF17389"/>
    </source>
</evidence>
<dbReference type="InterPro" id="IPR008902">
    <property type="entry name" value="Rhamnosid_concanavalin"/>
</dbReference>
<evidence type="ECO:0000259" key="5">
    <source>
        <dbReference type="Pfam" id="PF08531"/>
    </source>
</evidence>
<dbReference type="EC" id="3.2.1.40" evidence="2"/>
<gene>
    <name evidence="8" type="ORF">SAMN05444405_1048</name>
</gene>
<dbReference type="Gene3D" id="1.50.10.10">
    <property type="match status" value="1"/>
</dbReference>
<evidence type="ECO:0000313" key="9">
    <source>
        <dbReference type="Proteomes" id="UP000184509"/>
    </source>
</evidence>
<dbReference type="OrthoDB" id="9766741at2"/>
<sequence length="902" mass="102146">MKYRIIILFSLIIALCPSFARGIEVTKMTCELSEAPLTIDTEHPRFGWQLQSKVNGTRQSAYAIELYNVDNGKNELVWTSGKIVSNKSQLVPYSGSKKLERTTKYVWRVMVWDENNKPSSWSRKAEFRLAPSAAFLNAKWIGFISREKANLPSGRHFHSTVLKKPENKALWAAIDSASSKSVYLRRSFTADKKITQATAYVCGLGHYEFSLNGKKVGDGEFTPLISDYDKTVYYNVYDVTANLRKGRNAIGILLGNGFYNVQGGGRYRKLQISFGPPTLFFKLVVSYADGTTKEILSGADWKYSFSPIIFNSIYGGEDYNACLEQKGWNKPEFNDSRWLPVVVQGAPKGKLRPQQAPSVKIMEHYGVKSVNKLSDKYVLDMGQNLSGFPEITVNGKRGTTIRLTVGESLNPDGTVSQKNTGSKHYYEYTLKGEGDEYWHPRFSYYGFRYIQVEGARLKEDKVNSNLPLLKKIQSCFVYNSAQEVGEFNCSNKIFNDAHRIICMAMRSNMQGVFTDCPHREKLGWLEETHLNGPGLFFNYNLTKFIPKVMQDMCDAQHSNGLVPSVAPEYVEFEGDFQDSPEWGSASVILPWMYYDYYGDNSLIIKYYPTMKRYVDYLTSRADNHIVSHGLGDWYDYDGKKAGFSRNTPIPLVGTAHYLWDIQLLSKAAAMVGNKEDEVHYAELAKEVKKAYNDKFFNTATRQYGNGSQCSNALPLFLDIVEPQYKADVLANLVKDIKAHGNRLTTGDVGNRYLFQTLARNCLNDVMYQMNNHEDAPGYGFQVKFGATTLTEQWDPREGTSWNHFMMGQIDEWFYAWLAGIQPVPSEPGFQKLVIAPQVVGDLKHVSASYNTLYGKVAVNWKVENGVFTMNVEIPVNCSATIILPNKEKRVMESGKQTFTVNI</sequence>
<evidence type="ECO:0000256" key="2">
    <source>
        <dbReference type="ARBA" id="ARBA00012652"/>
    </source>
</evidence>
<dbReference type="GO" id="GO:0005975">
    <property type="term" value="P:carbohydrate metabolic process"/>
    <property type="evidence" value="ECO:0007669"/>
    <property type="project" value="InterPro"/>
</dbReference>
<dbReference type="Pfam" id="PF25788">
    <property type="entry name" value="Ig_Rha78A_N"/>
    <property type="match status" value="1"/>
</dbReference>
<dbReference type="Pfam" id="PF08531">
    <property type="entry name" value="Bac_rhamnosid_N"/>
    <property type="match status" value="1"/>
</dbReference>
<dbReference type="AlphaFoldDB" id="A0A1M4XE21"/>
<feature type="domain" description="Alpha-L-rhamnosidase six-hairpin glycosidase" evidence="6">
    <location>
        <begin position="483"/>
        <end position="815"/>
    </location>
</feature>
<evidence type="ECO:0000259" key="7">
    <source>
        <dbReference type="Pfam" id="PF17390"/>
    </source>
</evidence>
<evidence type="ECO:0000256" key="1">
    <source>
        <dbReference type="ARBA" id="ARBA00001445"/>
    </source>
</evidence>
<dbReference type="GO" id="GO:0030596">
    <property type="term" value="F:alpha-L-rhamnosidase activity"/>
    <property type="evidence" value="ECO:0007669"/>
    <property type="project" value="UniProtKB-EC"/>
</dbReference>
<dbReference type="InterPro" id="IPR012341">
    <property type="entry name" value="6hp_glycosidase-like_sf"/>
</dbReference>
<keyword evidence="3" id="KW-0378">Hydrolase</keyword>
<dbReference type="InterPro" id="IPR016007">
    <property type="entry name" value="Alpha_rhamnosid"/>
</dbReference>
<comment type="catalytic activity">
    <reaction evidence="1">
        <text>Hydrolysis of terminal non-reducing alpha-L-rhamnose residues in alpha-L-rhamnosides.</text>
        <dbReference type="EC" id="3.2.1.40"/>
    </reaction>
</comment>
<dbReference type="EMBL" id="FQTV01000004">
    <property type="protein sequence ID" value="SHE91560.1"/>
    <property type="molecule type" value="Genomic_DNA"/>
</dbReference>
<dbReference type="PIRSF" id="PIRSF010631">
    <property type="entry name" value="A-rhamnsds"/>
    <property type="match status" value="1"/>
</dbReference>
<dbReference type="InterPro" id="IPR013737">
    <property type="entry name" value="Bac_rhamnosid_N"/>
</dbReference>
<accession>A0A1M4XE21</accession>
<proteinExistence type="predicted"/>
<name>A0A1M4XE21_9BACE</name>
<feature type="domain" description="Alpha-L-rhamnosidase concanavalin-like" evidence="4">
    <location>
        <begin position="374"/>
        <end position="462"/>
    </location>
</feature>
<evidence type="ECO:0000259" key="4">
    <source>
        <dbReference type="Pfam" id="PF05592"/>
    </source>
</evidence>
<dbReference type="Gene3D" id="2.60.120.260">
    <property type="entry name" value="Galactose-binding domain-like"/>
    <property type="match status" value="2"/>
</dbReference>
<dbReference type="InterPro" id="IPR035398">
    <property type="entry name" value="Bac_rhamnosid_C"/>
</dbReference>
<keyword evidence="9" id="KW-1185">Reference proteome</keyword>
<dbReference type="PANTHER" id="PTHR33307">
    <property type="entry name" value="ALPHA-RHAMNOSIDASE (EUROFUNG)"/>
    <property type="match status" value="1"/>
</dbReference>
<feature type="domain" description="Alpha-L-rhamnosidase C-terminal" evidence="7">
    <location>
        <begin position="819"/>
        <end position="896"/>
    </location>
</feature>
<dbReference type="InterPro" id="IPR035396">
    <property type="entry name" value="Bac_rhamnosid6H"/>
</dbReference>
<dbReference type="RefSeq" id="WP_073400044.1">
    <property type="nucleotide sequence ID" value="NZ_FQTV01000004.1"/>
</dbReference>
<dbReference type="Pfam" id="PF17389">
    <property type="entry name" value="Bac_rhamnosid6H"/>
    <property type="match status" value="1"/>
</dbReference>
<dbReference type="InterPro" id="IPR008928">
    <property type="entry name" value="6-hairpin_glycosidase_sf"/>
</dbReference>
<dbReference type="Proteomes" id="UP000184509">
    <property type="component" value="Unassembled WGS sequence"/>
</dbReference>
<dbReference type="Gene3D" id="2.60.40.10">
    <property type="entry name" value="Immunoglobulins"/>
    <property type="match status" value="1"/>
</dbReference>
<dbReference type="Pfam" id="PF05592">
    <property type="entry name" value="Bac_rhamnosid"/>
    <property type="match status" value="1"/>
</dbReference>
<dbReference type="InterPro" id="IPR013783">
    <property type="entry name" value="Ig-like_fold"/>
</dbReference>
<protein>
    <recommendedName>
        <fullName evidence="2">alpha-L-rhamnosidase</fullName>
        <ecNumber evidence="2">3.2.1.40</ecNumber>
    </recommendedName>
</protein>
<organism evidence="8 9">
    <name type="scientific">Bacteroides luti</name>
    <dbReference type="NCBI Taxonomy" id="1297750"/>
    <lineage>
        <taxon>Bacteria</taxon>
        <taxon>Pseudomonadati</taxon>
        <taxon>Bacteroidota</taxon>
        <taxon>Bacteroidia</taxon>
        <taxon>Bacteroidales</taxon>
        <taxon>Bacteroidaceae</taxon>
        <taxon>Bacteroides</taxon>
    </lineage>
</organism>
<feature type="domain" description="Bacterial alpha-L-rhamnosidase N-terminal" evidence="5">
    <location>
        <begin position="192"/>
        <end position="363"/>
    </location>
</feature>
<dbReference type="Gene3D" id="2.60.420.10">
    <property type="entry name" value="Maltose phosphorylase, domain 3"/>
    <property type="match status" value="1"/>
</dbReference>
<reference evidence="8 9" key="1">
    <citation type="submission" date="2016-11" db="EMBL/GenBank/DDBJ databases">
        <authorList>
            <person name="Jaros S."/>
            <person name="Januszkiewicz K."/>
            <person name="Wedrychowicz H."/>
        </authorList>
    </citation>
    <scope>NUCLEOTIDE SEQUENCE [LARGE SCALE GENOMIC DNA]</scope>
    <source>
        <strain evidence="8 9">DSM 26991</strain>
    </source>
</reference>